<keyword evidence="5" id="KW-1185">Reference proteome</keyword>
<dbReference type="GO" id="GO:0000160">
    <property type="term" value="P:phosphorelay signal transduction system"/>
    <property type="evidence" value="ECO:0007669"/>
    <property type="project" value="InterPro"/>
</dbReference>
<name>A0A2S7VFC4_9VIBR</name>
<evidence type="ECO:0000256" key="1">
    <source>
        <dbReference type="ARBA" id="ARBA00023125"/>
    </source>
</evidence>
<evidence type="ECO:0000313" key="4">
    <source>
        <dbReference type="EMBL" id="PQJ60798.1"/>
    </source>
</evidence>
<dbReference type="SMART" id="SM00862">
    <property type="entry name" value="Trans_reg_C"/>
    <property type="match status" value="1"/>
</dbReference>
<proteinExistence type="predicted"/>
<dbReference type="AlphaFoldDB" id="A0A2S7VFC4"/>
<feature type="DNA-binding region" description="OmpR/PhoB-type" evidence="2">
    <location>
        <begin position="4"/>
        <end position="105"/>
    </location>
</feature>
<dbReference type="PROSITE" id="PS51755">
    <property type="entry name" value="OMPR_PHOB"/>
    <property type="match status" value="1"/>
</dbReference>
<evidence type="ECO:0000259" key="3">
    <source>
        <dbReference type="PROSITE" id="PS51755"/>
    </source>
</evidence>
<protein>
    <recommendedName>
        <fullName evidence="3">OmpR/PhoB-type domain-containing protein</fullName>
    </recommendedName>
</protein>
<comment type="caution">
    <text evidence="4">The sequence shown here is derived from an EMBL/GenBank/DDBJ whole genome shotgun (WGS) entry which is preliminary data.</text>
</comment>
<organism evidence="4 5">
    <name type="scientific">Vibrio chagasii</name>
    <dbReference type="NCBI Taxonomy" id="170679"/>
    <lineage>
        <taxon>Bacteria</taxon>
        <taxon>Pseudomonadati</taxon>
        <taxon>Pseudomonadota</taxon>
        <taxon>Gammaproteobacteria</taxon>
        <taxon>Vibrionales</taxon>
        <taxon>Vibrionaceae</taxon>
        <taxon>Vibrio</taxon>
    </lineage>
</organism>
<dbReference type="InterPro" id="IPR001867">
    <property type="entry name" value="OmpR/PhoB-type_DNA-bd"/>
</dbReference>
<dbReference type="Gene3D" id="1.10.10.10">
    <property type="entry name" value="Winged helix-like DNA-binding domain superfamily/Winged helix DNA-binding domain"/>
    <property type="match status" value="1"/>
</dbReference>
<dbReference type="GO" id="GO:0003677">
    <property type="term" value="F:DNA binding"/>
    <property type="evidence" value="ECO:0007669"/>
    <property type="project" value="UniProtKB-UniRule"/>
</dbReference>
<reference evidence="4 5" key="1">
    <citation type="submission" date="2016-12" db="EMBL/GenBank/DDBJ databases">
        <title>Diversity of luminous bacteria.</title>
        <authorList>
            <person name="Yoshizawa S."/>
            <person name="Kogure K."/>
        </authorList>
    </citation>
    <scope>NUCLEOTIDE SEQUENCE [LARGE SCALE GENOMIC DNA]</scope>
    <source>
        <strain evidence="4 5">LC2-408</strain>
    </source>
</reference>
<dbReference type="InterPro" id="IPR016032">
    <property type="entry name" value="Sig_transdc_resp-reg_C-effctor"/>
</dbReference>
<sequence length="301" mass="33863">MINDNSLVINDELHINLSDRSIMNIENKTLIKLRPKPFRVLLYLHNHNGRCVSKDELFSECWNGAIVSDQSLTNTISTLRKSLKTIGIKNTKLTTVSKAGYLLEKISNEELPEPHLSTESHSPTETNITSEIQEGETVAAAAMDGAMSEVSVPVEVIDNQEPSNKPRETLVYLKKLFMLMLAISSLSLIRGCYNTNNINKNMTQRLVSTENISYNLVDHTGMLDLDSMEGIIRVSSYKDCRARNIDITVTKNGEGVFETDFSIVYKNKALNYLHSFKIKNDSSEVRILQISKILSLCKLSF</sequence>
<accession>A0A2S7VFC4</accession>
<dbReference type="RefSeq" id="WP_105025189.1">
    <property type="nucleotide sequence ID" value="NZ_MSCI01000002.1"/>
</dbReference>
<dbReference type="GO" id="GO:0006355">
    <property type="term" value="P:regulation of DNA-templated transcription"/>
    <property type="evidence" value="ECO:0007669"/>
    <property type="project" value="InterPro"/>
</dbReference>
<dbReference type="Proteomes" id="UP000238707">
    <property type="component" value="Unassembled WGS sequence"/>
</dbReference>
<dbReference type="SUPFAM" id="SSF46894">
    <property type="entry name" value="C-terminal effector domain of the bipartite response regulators"/>
    <property type="match status" value="1"/>
</dbReference>
<keyword evidence="1 2" id="KW-0238">DNA-binding</keyword>
<dbReference type="Pfam" id="PF00486">
    <property type="entry name" value="Trans_reg_C"/>
    <property type="match status" value="1"/>
</dbReference>
<evidence type="ECO:0000256" key="2">
    <source>
        <dbReference type="PROSITE-ProRule" id="PRU01091"/>
    </source>
</evidence>
<evidence type="ECO:0000313" key="5">
    <source>
        <dbReference type="Proteomes" id="UP000238707"/>
    </source>
</evidence>
<dbReference type="InterPro" id="IPR036388">
    <property type="entry name" value="WH-like_DNA-bd_sf"/>
</dbReference>
<dbReference type="EMBL" id="MSCI01000002">
    <property type="protein sequence ID" value="PQJ60798.1"/>
    <property type="molecule type" value="Genomic_DNA"/>
</dbReference>
<dbReference type="CDD" id="cd00383">
    <property type="entry name" value="trans_reg_C"/>
    <property type="match status" value="1"/>
</dbReference>
<gene>
    <name evidence="4" type="ORF">BTO10_15800</name>
</gene>
<feature type="domain" description="OmpR/PhoB-type" evidence="3">
    <location>
        <begin position="4"/>
        <end position="105"/>
    </location>
</feature>